<dbReference type="GO" id="GO:0005737">
    <property type="term" value="C:cytoplasm"/>
    <property type="evidence" value="ECO:0007669"/>
    <property type="project" value="TreeGrafter"/>
</dbReference>
<dbReference type="GO" id="GO:0004722">
    <property type="term" value="F:protein serine/threonine phosphatase activity"/>
    <property type="evidence" value="ECO:0007669"/>
    <property type="project" value="TreeGrafter"/>
</dbReference>
<evidence type="ECO:0000313" key="4">
    <source>
        <dbReference type="Proteomes" id="UP000674318"/>
    </source>
</evidence>
<feature type="region of interest" description="Disordered" evidence="1">
    <location>
        <begin position="1"/>
        <end position="34"/>
    </location>
</feature>
<dbReference type="PANTHER" id="PTHR11668">
    <property type="entry name" value="SERINE/THREONINE PROTEIN PHOSPHATASE"/>
    <property type="match status" value="1"/>
</dbReference>
<reference evidence="3 4" key="1">
    <citation type="submission" date="2021-02" db="EMBL/GenBank/DDBJ databases">
        <title>Porcisia hertigi Genome sequencing and assembly.</title>
        <authorList>
            <person name="Almutairi H."/>
            <person name="Gatherer D."/>
        </authorList>
    </citation>
    <scope>NUCLEOTIDE SEQUENCE [LARGE SCALE GENOMIC DNA]</scope>
    <source>
        <strain evidence="3 4">C119</strain>
    </source>
</reference>
<gene>
    <name evidence="3" type="ORF">JKF63_01568</name>
</gene>
<accession>A0A836H3J2</accession>
<dbReference type="GeneID" id="94287691"/>
<feature type="region of interest" description="Disordered" evidence="1">
    <location>
        <begin position="953"/>
        <end position="983"/>
    </location>
</feature>
<feature type="region of interest" description="Disordered" evidence="1">
    <location>
        <begin position="509"/>
        <end position="601"/>
    </location>
</feature>
<feature type="region of interest" description="Disordered" evidence="1">
    <location>
        <begin position="1116"/>
        <end position="1173"/>
    </location>
</feature>
<dbReference type="InterPro" id="IPR029052">
    <property type="entry name" value="Metallo-depent_PP-like"/>
</dbReference>
<sequence>MECSSRVDGSVINPQLESTTAQVPPSPQGGSTSPLRVITVSRDGVGFVVHWHRGRNEVKVAAGDAVAEARWVKAALLCANPRADTVQLTVLNLGLRTYIDGQRFLRVHFPLELRGTQRISFGGHPICYIAVPAPRLLSPSRNGECASPSLVTPANPVVLSGHGRPAPENQCGRQMLSVSNPKSSRFLSYPGSSQPPLCPREVGAHNLAKLTSTSPEALAAPVVPASMGSQLDCAACEATSTSPEALAAPVVPASMGSQLDCAACEATSTSPEALAAPVVPASMGSQLDCAACEAASTSLHLLGERVAEPLRCSSALPSNTIAVSTTSPVEDVSAVGQGEESGSISESFTGKLLTFPSQNCAVSVAHDSADVMHAAVTAAAAPLPLTSSEEEQAAGGAAGSLSEDFNGARSLSHPSLCDKQAEAELRESKVLHDSLHGEPDSRTRSQTRLCDSFGPLVRVHSPDWEALHGMQDDIIPPSKPPDIYQLSCGSVDLVEAVVALRRRRAEDLGASAMAAGRHPSPRRTHLQPPRPSALSASHKSSNWSSWGLNESTSVDQEDMRKGTDTHTTPRSGDGTSNALSSVLSSDPTTAENTRQQPYMREKLRLGPRIAVEPFVVEAFGNSHRYRPLANQIDPRHISSTRSSSTSGDESPPVDVFDAFGGVPWKYPAVADEMVTPRTEAFLRNILRRRPDLTSASEDAMFLHCALRRSYKTDTDTFTYMDSPAFVQNIYTRFSSLLAAVKARLEESRPVLHLSSPVLCGGDLFGCFASLMVLIDNVSYFSHWSTIHTQLLLLGNYVDVGWHSVEVCMLLCCWMYLQPSKVHLLRGPHEDPAVNGNYNHLGKRCLRYKCRQRFGSRKGLALWEQLNDIFALLPVAAVIDDRVFACHGGVPRLRSSPPLGHEESRDVAARRDCRSEAPGKRLYSCTSGLPTPTSLSFPSCTAANLFSPRQSAACASESTTGDDRDDLVHHHHHHHHGGGGGQGALFSPLRPLSMQHHRLATPVIEKLRDGETEEHAESREGSTPAELLPLVSRFDNKVNEDDELLCTGRNGPAETAVGVSSAVPSSCTTSPSEVTSLPRKGASDMAPEGRSDRSTAVTLPLAISSACVQSQLDIFSSSETSTQGQGDVLGTDRERFPPPLSTTSAHVSGSQERGAEGLDGAASPPSASGLVDEDELSDADLEALLVSLRTSEYSFPTLQPSTALENRDVARRLRLVRELLWNRSRSSSDKRLMPEKEHSTDEKDAIFLPWWRPQRVEGCCGGCPAGRAHRCCYTFGSGALIHFFLRFRFSLMIRGAPDDPSEVYGAELSEEGRLLTLSTCRRWCKMELQAAACLVESQTLRLFTWGSQELADSLGQVSLHSFPGLRETEAAREDFEDFVCETLQNRLREHNVVGLGNQWSVRSAYRAYVQQRAAVNAPSGGRGRGCG</sequence>
<feature type="compositionally biased region" description="Polar residues" evidence="1">
    <location>
        <begin position="12"/>
        <end position="34"/>
    </location>
</feature>
<feature type="region of interest" description="Disordered" evidence="1">
    <location>
        <begin position="1055"/>
        <end position="1093"/>
    </location>
</feature>
<name>A0A836H3J2_9TRYP</name>
<feature type="domain" description="Serine/threonine specific protein phosphatases" evidence="2">
    <location>
        <begin position="730"/>
        <end position="1349"/>
    </location>
</feature>
<dbReference type="SUPFAM" id="SSF56300">
    <property type="entry name" value="Metallo-dependent phosphatases"/>
    <property type="match status" value="1"/>
</dbReference>
<proteinExistence type="predicted"/>
<dbReference type="CDD" id="cd00144">
    <property type="entry name" value="MPP_PPP_family"/>
    <property type="match status" value="1"/>
</dbReference>
<dbReference type="Pfam" id="PF00149">
    <property type="entry name" value="Metallophos"/>
    <property type="match status" value="1"/>
</dbReference>
<feature type="compositionally biased region" description="Low complexity" evidence="1">
    <location>
        <begin position="532"/>
        <end position="546"/>
    </location>
</feature>
<dbReference type="OrthoDB" id="262865at2759"/>
<dbReference type="SMART" id="SM00156">
    <property type="entry name" value="PP2Ac"/>
    <property type="match status" value="1"/>
</dbReference>
<feature type="compositionally biased region" description="Polar residues" evidence="1">
    <location>
        <begin position="1140"/>
        <end position="1150"/>
    </location>
</feature>
<feature type="compositionally biased region" description="Polar residues" evidence="1">
    <location>
        <begin position="565"/>
        <end position="596"/>
    </location>
</feature>
<organism evidence="3 4">
    <name type="scientific">Porcisia hertigi</name>
    <dbReference type="NCBI Taxonomy" id="2761500"/>
    <lineage>
        <taxon>Eukaryota</taxon>
        <taxon>Discoba</taxon>
        <taxon>Euglenozoa</taxon>
        <taxon>Kinetoplastea</taxon>
        <taxon>Metakinetoplastina</taxon>
        <taxon>Trypanosomatida</taxon>
        <taxon>Trypanosomatidae</taxon>
        <taxon>Leishmaniinae</taxon>
        <taxon>Porcisia</taxon>
    </lineage>
</organism>
<dbReference type="PRINTS" id="PR00114">
    <property type="entry name" value="STPHPHTASE"/>
</dbReference>
<dbReference type="InterPro" id="IPR050341">
    <property type="entry name" value="PP1_catalytic_subunit"/>
</dbReference>
<feature type="compositionally biased region" description="Polar residues" evidence="1">
    <location>
        <begin position="1061"/>
        <end position="1074"/>
    </location>
</feature>
<feature type="region of interest" description="Disordered" evidence="1">
    <location>
        <begin position="630"/>
        <end position="651"/>
    </location>
</feature>
<dbReference type="InterPro" id="IPR006186">
    <property type="entry name" value="Ser/Thr-sp_prot-phosphatase"/>
</dbReference>
<dbReference type="KEGG" id="phet:94287691"/>
<dbReference type="PANTHER" id="PTHR11668:SF496">
    <property type="entry name" value="SERINE_THREONINE-PROTEIN PHOSPHATASE"/>
    <property type="match status" value="1"/>
</dbReference>
<evidence type="ECO:0000256" key="1">
    <source>
        <dbReference type="SAM" id="MobiDB-lite"/>
    </source>
</evidence>
<comment type="caution">
    <text evidence="3">The sequence shown here is derived from an EMBL/GenBank/DDBJ whole genome shotgun (WGS) entry which is preliminary data.</text>
</comment>
<dbReference type="Gene3D" id="3.60.21.10">
    <property type="match status" value="1"/>
</dbReference>
<evidence type="ECO:0000313" key="3">
    <source>
        <dbReference type="EMBL" id="KAG5492987.1"/>
    </source>
</evidence>
<evidence type="ECO:0000259" key="2">
    <source>
        <dbReference type="SMART" id="SM00156"/>
    </source>
</evidence>
<dbReference type="InterPro" id="IPR004843">
    <property type="entry name" value="Calcineurin-like_PHP"/>
</dbReference>
<dbReference type="GO" id="GO:0005634">
    <property type="term" value="C:nucleus"/>
    <property type="evidence" value="ECO:0007669"/>
    <property type="project" value="TreeGrafter"/>
</dbReference>
<dbReference type="RefSeq" id="XP_067753771.1">
    <property type="nucleotide sequence ID" value="XM_067897614.1"/>
</dbReference>
<dbReference type="Proteomes" id="UP000674318">
    <property type="component" value="Chromosome 35"/>
</dbReference>
<dbReference type="EMBL" id="JAFJZO010000035">
    <property type="protein sequence ID" value="KAG5492987.1"/>
    <property type="molecule type" value="Genomic_DNA"/>
</dbReference>
<keyword evidence="4" id="KW-1185">Reference proteome</keyword>
<protein>
    <recommendedName>
        <fullName evidence="2">Serine/threonine specific protein phosphatases domain-containing protein</fullName>
    </recommendedName>
</protein>